<dbReference type="PATRIC" id="fig|273063.9.peg.1511"/>
<dbReference type="RefSeq" id="WP_010979358.1">
    <property type="nucleotide sequence ID" value="NC_003106.2"/>
</dbReference>
<accession>Q971P0</accession>
<feature type="transmembrane region" description="Helical" evidence="1">
    <location>
        <begin position="12"/>
        <end position="34"/>
    </location>
</feature>
<keyword evidence="1" id="KW-1133">Transmembrane helix</keyword>
<proteinExistence type="predicted"/>
<dbReference type="AlphaFoldDB" id="Q971P0"/>
<dbReference type="STRING" id="273063.STK_13220"/>
<dbReference type="EMBL" id="BA000023">
    <property type="protein sequence ID" value="BAB66380.1"/>
    <property type="molecule type" value="Genomic_DNA"/>
</dbReference>
<keyword evidence="3" id="KW-1185">Reference proteome</keyword>
<name>Q971P0_SULTO</name>
<gene>
    <name evidence="2" type="primary">ST1322</name>
    <name evidence="2" type="ordered locus">STK_13220</name>
</gene>
<dbReference type="KEGG" id="sto:STK_13220"/>
<evidence type="ECO:0000313" key="2">
    <source>
        <dbReference type="EMBL" id="BAB66380.1"/>
    </source>
</evidence>
<sequence length="222" mass="25871">MVLNILLSGLQHYFIPFIFSLIAILIGNIIWRLLTGPRLIVKIYDTKSVNFHSITKIKYYKIGVSNDGNTAAEECSVYVNIKRKGYDDRDYVPKWDAIPEPVNNQIQYLFDFYQKITISPKRIHEETIPILIMPKFNIQGSNNPGYIAGHLYIFSAYYNHLDLPKDQLEVPQGEYNGYLGIGCKNYYCKFDLTVKFNGNYPEIELKPQRVNLFLFRKPKVEK</sequence>
<dbReference type="Proteomes" id="UP000001015">
    <property type="component" value="Chromosome"/>
</dbReference>
<dbReference type="GeneID" id="1459339"/>
<organism evidence="2 3">
    <name type="scientific">Sulfurisphaera tokodaii (strain DSM 16993 / JCM 10545 / NBRC 100140 / 7)</name>
    <name type="common">Sulfolobus tokodaii</name>
    <dbReference type="NCBI Taxonomy" id="273063"/>
    <lineage>
        <taxon>Archaea</taxon>
        <taxon>Thermoproteota</taxon>
        <taxon>Thermoprotei</taxon>
        <taxon>Sulfolobales</taxon>
        <taxon>Sulfolobaceae</taxon>
        <taxon>Sulfurisphaera</taxon>
    </lineage>
</organism>
<keyword evidence="1" id="KW-0472">Membrane</keyword>
<protein>
    <submittedName>
        <fullName evidence="2">Uncharacterized protein</fullName>
    </submittedName>
</protein>
<evidence type="ECO:0000313" key="3">
    <source>
        <dbReference type="Proteomes" id="UP000001015"/>
    </source>
</evidence>
<reference evidence="3" key="1">
    <citation type="journal article" date="2001" name="DNA Res.">
        <title>Complete genome sequence of an aerobic thermoacidophilic Crenarchaeon, Sulfolobus tokodaii strain7.</title>
        <authorList>
            <person name="Kawarabayasi Y."/>
            <person name="Hino Y."/>
            <person name="Horikawa H."/>
            <person name="Jin-no K."/>
            <person name="Takahashi M."/>
            <person name="Sekine M."/>
            <person name="Baba S."/>
            <person name="Ankai A."/>
            <person name="Kosugi H."/>
            <person name="Hosoyama A."/>
            <person name="Fukui S."/>
            <person name="Nagai Y."/>
            <person name="Nishijima K."/>
            <person name="Otsuka R."/>
            <person name="Nakazawa H."/>
            <person name="Takamiya M."/>
            <person name="Kato Y."/>
            <person name="Yoshizawa T."/>
            <person name="Tanaka T."/>
            <person name="Kudoh Y."/>
            <person name="Yamazaki J."/>
            <person name="Kushida N."/>
            <person name="Oguchi A."/>
            <person name="Aoki K."/>
            <person name="Masuda S."/>
            <person name="Yanagii M."/>
            <person name="Nishimura M."/>
            <person name="Yamagishi A."/>
            <person name="Oshima T."/>
            <person name="Kikuchi H."/>
        </authorList>
    </citation>
    <scope>NUCLEOTIDE SEQUENCE [LARGE SCALE GENOMIC DNA]</scope>
    <source>
        <strain evidence="3">DSM 16993 / JCM 10545 / NBRC 100140 / 7</strain>
    </source>
</reference>
<keyword evidence="1" id="KW-0812">Transmembrane</keyword>
<evidence type="ECO:0000256" key="1">
    <source>
        <dbReference type="SAM" id="Phobius"/>
    </source>
</evidence>